<gene>
    <name evidence="1" type="ORF">EA472_19030</name>
</gene>
<dbReference type="EMBL" id="REFZ01000019">
    <property type="protein sequence ID" value="RQG97457.1"/>
    <property type="molecule type" value="Genomic_DNA"/>
</dbReference>
<sequence>MKSESLERAFEEELRSACRTTVGDELRSITYFTEDLVEQLYLRSGLEQTADLVGFADHERLGFRSQSAYRNTQLGEYGATIRMFENGYLTRVIRGDHGVWVTTDDLSMERFEELSSTLATILDDNDVPRVE</sequence>
<evidence type="ECO:0000313" key="2">
    <source>
        <dbReference type="Proteomes" id="UP000281431"/>
    </source>
</evidence>
<keyword evidence="2" id="KW-1185">Reference proteome</keyword>
<proteinExistence type="predicted"/>
<protein>
    <submittedName>
        <fullName evidence="1">Uncharacterized protein</fullName>
    </submittedName>
</protein>
<dbReference type="OrthoDB" id="256252at2157"/>
<organism evidence="1 2">
    <name type="scientific">Natrarchaeobius chitinivorans</name>
    <dbReference type="NCBI Taxonomy" id="1679083"/>
    <lineage>
        <taxon>Archaea</taxon>
        <taxon>Methanobacteriati</taxon>
        <taxon>Methanobacteriota</taxon>
        <taxon>Stenosarchaea group</taxon>
        <taxon>Halobacteria</taxon>
        <taxon>Halobacteriales</taxon>
        <taxon>Natrialbaceae</taxon>
        <taxon>Natrarchaeobius</taxon>
    </lineage>
</organism>
<accession>A0A3N6M5S6</accession>
<dbReference type="Proteomes" id="UP000281431">
    <property type="component" value="Unassembled WGS sequence"/>
</dbReference>
<comment type="caution">
    <text evidence="1">The sequence shown here is derived from an EMBL/GenBank/DDBJ whole genome shotgun (WGS) entry which is preliminary data.</text>
</comment>
<name>A0A3N6M5S6_NATCH</name>
<dbReference type="InterPro" id="IPR055944">
    <property type="entry name" value="DUF7522"/>
</dbReference>
<reference evidence="1 2" key="1">
    <citation type="submission" date="2018-10" db="EMBL/GenBank/DDBJ databases">
        <title>Natrarchaeobius chitinivorans gen. nov., sp. nov., and Natrarchaeobius haloalkaliphilus sp. nov., alkaliphilic, chitin-utilizing haloarchaea from hypersaline alkaline lakes.</title>
        <authorList>
            <person name="Sorokin D.Y."/>
            <person name="Elcheninov A.G."/>
            <person name="Kostrikina N.A."/>
            <person name="Bale N.J."/>
            <person name="Sinninghe Damste J.S."/>
            <person name="Khijniak T.V."/>
            <person name="Kublanov I.V."/>
            <person name="Toshchakov S.V."/>
        </authorList>
    </citation>
    <scope>NUCLEOTIDE SEQUENCE [LARGE SCALE GENOMIC DNA]</scope>
    <source>
        <strain evidence="1 2">AArcht7</strain>
    </source>
</reference>
<evidence type="ECO:0000313" key="1">
    <source>
        <dbReference type="EMBL" id="RQG97457.1"/>
    </source>
</evidence>
<dbReference type="AlphaFoldDB" id="A0A3N6M5S6"/>
<dbReference type="Pfam" id="PF24366">
    <property type="entry name" value="DUF7522"/>
    <property type="match status" value="1"/>
</dbReference>